<dbReference type="STRING" id="1432141.A0A015IG42"/>
<dbReference type="Gene3D" id="3.30.460.10">
    <property type="entry name" value="Beta Polymerase, domain 2"/>
    <property type="match status" value="1"/>
</dbReference>
<dbReference type="OMA" id="ASRFNCT"/>
<dbReference type="GO" id="GO:0052929">
    <property type="term" value="F:ATP:3'-cytidine-cytidine-tRNA adenylyltransferase activity"/>
    <property type="evidence" value="ECO:0007669"/>
    <property type="project" value="TreeGrafter"/>
</dbReference>
<dbReference type="GO" id="GO:0052927">
    <property type="term" value="F:CC tRNA cytidylyltransferase activity"/>
    <property type="evidence" value="ECO:0007669"/>
    <property type="project" value="TreeGrafter"/>
</dbReference>
<reference evidence="8 9" key="1">
    <citation type="submission" date="2014-02" db="EMBL/GenBank/DDBJ databases">
        <title>Single nucleus genome sequencing reveals high similarity among nuclei of an endomycorrhizal fungus.</title>
        <authorList>
            <person name="Lin K."/>
            <person name="Geurts R."/>
            <person name="Zhang Z."/>
            <person name="Limpens E."/>
            <person name="Saunders D.G."/>
            <person name="Mu D."/>
            <person name="Pang E."/>
            <person name="Cao H."/>
            <person name="Cha H."/>
            <person name="Lin T."/>
            <person name="Zhou Q."/>
            <person name="Shang Y."/>
            <person name="Li Y."/>
            <person name="Ivanov S."/>
            <person name="Sharma T."/>
            <person name="Velzen R.V."/>
            <person name="Ruijter N.D."/>
            <person name="Aanen D.K."/>
            <person name="Win J."/>
            <person name="Kamoun S."/>
            <person name="Bisseling T."/>
            <person name="Huang S."/>
        </authorList>
    </citation>
    <scope>NUCLEOTIDE SEQUENCE [LARGE SCALE GENOMIC DNA]</scope>
    <source>
        <strain evidence="9">DAOM197198w</strain>
    </source>
</reference>
<name>A0A015IG42_RHIIW</name>
<organism evidence="8 9">
    <name type="scientific">Rhizophagus irregularis (strain DAOM 197198w)</name>
    <name type="common">Glomus intraradices</name>
    <dbReference type="NCBI Taxonomy" id="1432141"/>
    <lineage>
        <taxon>Eukaryota</taxon>
        <taxon>Fungi</taxon>
        <taxon>Fungi incertae sedis</taxon>
        <taxon>Mucoromycota</taxon>
        <taxon>Glomeromycotina</taxon>
        <taxon>Glomeromycetes</taxon>
        <taxon>Glomerales</taxon>
        <taxon>Glomeraceae</taxon>
        <taxon>Rhizophagus</taxon>
    </lineage>
</organism>
<dbReference type="PANTHER" id="PTHR13734:SF5">
    <property type="entry name" value="CCA TRNA NUCLEOTIDYLTRANSFERASE, MITOCHONDRIAL"/>
    <property type="match status" value="1"/>
</dbReference>
<dbReference type="InterPro" id="IPR043519">
    <property type="entry name" value="NT_sf"/>
</dbReference>
<accession>A0A015IG42</accession>
<evidence type="ECO:0000256" key="1">
    <source>
        <dbReference type="ARBA" id="ARBA00007265"/>
    </source>
</evidence>
<dbReference type="SUPFAM" id="SSF81301">
    <property type="entry name" value="Nucleotidyltransferase"/>
    <property type="match status" value="1"/>
</dbReference>
<dbReference type="GO" id="GO:0003723">
    <property type="term" value="F:RNA binding"/>
    <property type="evidence" value="ECO:0007669"/>
    <property type="project" value="UniProtKB-KW"/>
</dbReference>
<keyword evidence="2 5" id="KW-0808">Transferase</keyword>
<dbReference type="Proteomes" id="UP000022910">
    <property type="component" value="Unassembled WGS sequence"/>
</dbReference>
<gene>
    <name evidence="8" type="ORF">RirG_248160</name>
</gene>
<dbReference type="GO" id="GO:0000166">
    <property type="term" value="F:nucleotide binding"/>
    <property type="evidence" value="ECO:0007669"/>
    <property type="project" value="UniProtKB-KW"/>
</dbReference>
<dbReference type="AlphaFoldDB" id="A0A015IG42"/>
<dbReference type="SUPFAM" id="SSF81891">
    <property type="entry name" value="Poly A polymerase C-terminal region-like"/>
    <property type="match status" value="1"/>
</dbReference>
<evidence type="ECO:0000256" key="2">
    <source>
        <dbReference type="ARBA" id="ARBA00022679"/>
    </source>
</evidence>
<evidence type="ECO:0000259" key="7">
    <source>
        <dbReference type="Pfam" id="PF12627"/>
    </source>
</evidence>
<dbReference type="Pfam" id="PF01743">
    <property type="entry name" value="PolyA_pol"/>
    <property type="match status" value="1"/>
</dbReference>
<evidence type="ECO:0000256" key="4">
    <source>
        <dbReference type="ARBA" id="ARBA00022884"/>
    </source>
</evidence>
<evidence type="ECO:0000313" key="8">
    <source>
        <dbReference type="EMBL" id="EXX52980.1"/>
    </source>
</evidence>
<keyword evidence="3" id="KW-0547">Nucleotide-binding</keyword>
<dbReference type="Pfam" id="PF12627">
    <property type="entry name" value="PolyA_pol_RNAbd"/>
    <property type="match status" value="1"/>
</dbReference>
<dbReference type="EMBL" id="JEMT01029127">
    <property type="protein sequence ID" value="EXX52980.1"/>
    <property type="molecule type" value="Genomic_DNA"/>
</dbReference>
<comment type="caution">
    <text evidence="8">The sequence shown here is derived from an EMBL/GenBank/DDBJ whole genome shotgun (WGS) entry which is preliminary data.</text>
</comment>
<keyword evidence="9" id="KW-1185">Reference proteome</keyword>
<protein>
    <submittedName>
        <fullName evidence="8">Cca1p</fullName>
    </submittedName>
</protein>
<evidence type="ECO:0000259" key="6">
    <source>
        <dbReference type="Pfam" id="PF01743"/>
    </source>
</evidence>
<dbReference type="PANTHER" id="PTHR13734">
    <property type="entry name" value="TRNA-NUCLEOTIDYLTRANSFERASE"/>
    <property type="match status" value="1"/>
</dbReference>
<dbReference type="CDD" id="cd05398">
    <property type="entry name" value="NT_ClassII-CCAase"/>
    <property type="match status" value="1"/>
</dbReference>
<dbReference type="GO" id="GO:0001680">
    <property type="term" value="P:tRNA 3'-terminal CCA addition"/>
    <property type="evidence" value="ECO:0007669"/>
    <property type="project" value="UniProtKB-ARBA"/>
</dbReference>
<dbReference type="HOGENOM" id="CLU_019592_2_1_1"/>
<dbReference type="OrthoDB" id="445712at2759"/>
<sequence>MSGSSTMKRNFKVSKIFFRYHYKPFTIYSFVYKPNFAKVPSEPANLKKPLQRYKPYSVNREVEGVKLGEVTTSVAGSGSTLSKSLPHVSLGLQKQSGKEMSIDFTEQESEICNILRKVTTYLKETKNLPLVELRIAGGWVRDKLLRLECHDLDVAINSLTGFDFANYIKEFLEKEGNNNQVNIHVIESNPEKSKHLETATMKLCGLDIDFVNLRKEIYEDSRIPVSLEYGTPEEDAYRRDITINALFYNIHTGQVEDFTEKGISDLSEGLIRTPLSSCKTFKDDPLRVLRCIRFASRFHFEIVDDVKDVILKDESIKVALNEKISRERVGIEIDKMIKGPDPVQAIDLIVNLGLYDVVFSPPPQESIVSGNLGAPKNCLIVAKILSWLLSDKSKDYNIHIIFHQLNENEKRALYLAACTLPYKDMTYTEKGNSQPAYQYVIRESIKFSNDDVNKVKKLLSSVDFVTKAVSQNNEVLTDRLGLGLCIRELNSEWPTTLLFALSNELRPYMDQVKEDKEIKEINNKYTKFIERIYELKLENAYREKPLLNGKDIQKLLNIKPGPNFRDILNSIMEWQLEYPNSSKEECQEFIKNKYNNLQ</sequence>
<comment type="similarity">
    <text evidence="1 5">Belongs to the tRNA nucleotidyltransferase/poly(A) polymerase family.</text>
</comment>
<feature type="domain" description="tRNA nucleotidyltransferase/poly(A) polymerase RNA and SrmB- binding" evidence="7">
    <location>
        <begin position="322"/>
        <end position="359"/>
    </location>
</feature>
<keyword evidence="4 5" id="KW-0694">RNA-binding</keyword>
<dbReference type="InterPro" id="IPR032828">
    <property type="entry name" value="PolyA_RNA-bd"/>
</dbReference>
<evidence type="ECO:0000313" key="9">
    <source>
        <dbReference type="Proteomes" id="UP000022910"/>
    </source>
</evidence>
<evidence type="ECO:0000256" key="5">
    <source>
        <dbReference type="RuleBase" id="RU003953"/>
    </source>
</evidence>
<dbReference type="FunFam" id="3.30.460.10:FF:000019">
    <property type="entry name" value="tRNA nucleotidyltransferase cca2"/>
    <property type="match status" value="1"/>
</dbReference>
<evidence type="ECO:0000256" key="3">
    <source>
        <dbReference type="ARBA" id="ARBA00022741"/>
    </source>
</evidence>
<feature type="domain" description="Poly A polymerase head" evidence="6">
    <location>
        <begin position="133"/>
        <end position="272"/>
    </location>
</feature>
<proteinExistence type="inferred from homology"/>
<dbReference type="InterPro" id="IPR002646">
    <property type="entry name" value="PolA_pol_head_dom"/>
</dbReference>
<dbReference type="GO" id="GO:0005739">
    <property type="term" value="C:mitochondrion"/>
    <property type="evidence" value="ECO:0007669"/>
    <property type="project" value="UniProtKB-ARBA"/>
</dbReference>
<dbReference type="Gene3D" id="1.10.3090.10">
    <property type="entry name" value="cca-adding enzyme, domain 2"/>
    <property type="match status" value="1"/>
</dbReference>